<proteinExistence type="predicted"/>
<dbReference type="Proteomes" id="UP001165960">
    <property type="component" value="Unassembled WGS sequence"/>
</dbReference>
<dbReference type="EMBL" id="QTSX02006692">
    <property type="protein sequence ID" value="KAJ9052353.1"/>
    <property type="molecule type" value="Genomic_DNA"/>
</dbReference>
<gene>
    <name evidence="1" type="ORF">DSO57_1035062</name>
</gene>
<comment type="caution">
    <text evidence="1">The sequence shown here is derived from an EMBL/GenBank/DDBJ whole genome shotgun (WGS) entry which is preliminary data.</text>
</comment>
<organism evidence="1 2">
    <name type="scientific">Entomophthora muscae</name>
    <dbReference type="NCBI Taxonomy" id="34485"/>
    <lineage>
        <taxon>Eukaryota</taxon>
        <taxon>Fungi</taxon>
        <taxon>Fungi incertae sedis</taxon>
        <taxon>Zoopagomycota</taxon>
        <taxon>Entomophthoromycotina</taxon>
        <taxon>Entomophthoromycetes</taxon>
        <taxon>Entomophthorales</taxon>
        <taxon>Entomophthoraceae</taxon>
        <taxon>Entomophthora</taxon>
    </lineage>
</organism>
<name>A0ACC2RQJ0_9FUNG</name>
<protein>
    <submittedName>
        <fullName evidence="1">Uncharacterized protein</fullName>
    </submittedName>
</protein>
<sequence>MTSNQQPMACDQCYTNRVKCNRLAPCCSNCLSKKLPCSWDRQSVCRRYQSYQNVDTFAVQVPAEAPPTAPLSSKVTCIRFELTEGFPKRSSKKQPKQDCISQSSKAPQNQLSKSISIRKSSSRCTWGLVIQKWLSSSHLRVYFYSLVGFTGVSLSQATERDQEILIELLLNKLLLKASLVKPQSLVFAPQQEFASLLLLATDAYFHFFNPYNSLFTRQSYESLPRSPLLRFCVWRMGLSFIPDNPIKAILLKKIDPYLLKLTKPSKVKASLDTMQSFLILIFNMENSPLSIRRGFFHGSVLSMVFSLGLHCIDPLSTKQRTQNSINRSIERILAYRLVIFYHFVCAVKLDSFHFTIGSFYNPSLRLPPAAFTSYHSQFLASLPRNNSSFHGVSDSGPSNQTLDVFFEAKSFITDHSPSSSFQSFTRVFGSSISTFSPALKDLCVLLSNECLYEESVIMKGVHNIRLQLQACGSPGKLILPRIQTSLQKLKDSFASKAHCLDNLLEFNSDVNSYSHSLLVNESAEGKKKFSFHDFVASDLLFEALSNPTSLYLRETNQGNQMIIDTLLFLRIHYYFCCLVLFDLASCIDPKNLSAPFFMRPLAGITTPYITAGLVSANRLIDLLNQVSMEPFYFIRLSFLGSASTFIIRHYTTYCAIPQSSNPSCPYHILAVRCLRALLRSREILIMSLSCPFIGTQAKQFLIMFDFFLALHHIVLPAVDSSSIQI</sequence>
<accession>A0ACC2RQJ0</accession>
<reference evidence="1" key="1">
    <citation type="submission" date="2022-04" db="EMBL/GenBank/DDBJ databases">
        <title>Genome of the entomopathogenic fungus Entomophthora muscae.</title>
        <authorList>
            <person name="Elya C."/>
            <person name="Lovett B.R."/>
            <person name="Lee E."/>
            <person name="Macias A.M."/>
            <person name="Hajek A.E."/>
            <person name="De Bivort B.L."/>
            <person name="Kasson M.T."/>
            <person name="De Fine Licht H.H."/>
            <person name="Stajich J.E."/>
        </authorList>
    </citation>
    <scope>NUCLEOTIDE SEQUENCE</scope>
    <source>
        <strain evidence="1">Berkeley</strain>
    </source>
</reference>
<evidence type="ECO:0000313" key="1">
    <source>
        <dbReference type="EMBL" id="KAJ9052353.1"/>
    </source>
</evidence>
<keyword evidence="2" id="KW-1185">Reference proteome</keyword>
<evidence type="ECO:0000313" key="2">
    <source>
        <dbReference type="Proteomes" id="UP001165960"/>
    </source>
</evidence>